<reference evidence="2" key="1">
    <citation type="submission" date="2020-07" db="EMBL/GenBank/DDBJ databases">
        <title>Multicomponent nature underlies the extraordinary mechanical properties of spider dragline silk.</title>
        <authorList>
            <person name="Kono N."/>
            <person name="Nakamura H."/>
            <person name="Mori M."/>
            <person name="Yoshida Y."/>
            <person name="Ohtoshi R."/>
            <person name="Malay A.D."/>
            <person name="Moran D.A.P."/>
            <person name="Tomita M."/>
            <person name="Numata K."/>
            <person name="Arakawa K."/>
        </authorList>
    </citation>
    <scope>NUCLEOTIDE SEQUENCE</scope>
</reference>
<organism evidence="2 3">
    <name type="scientific">Trichonephila clavata</name>
    <name type="common">Joro spider</name>
    <name type="synonym">Nephila clavata</name>
    <dbReference type="NCBI Taxonomy" id="2740835"/>
    <lineage>
        <taxon>Eukaryota</taxon>
        <taxon>Metazoa</taxon>
        <taxon>Ecdysozoa</taxon>
        <taxon>Arthropoda</taxon>
        <taxon>Chelicerata</taxon>
        <taxon>Arachnida</taxon>
        <taxon>Araneae</taxon>
        <taxon>Araneomorphae</taxon>
        <taxon>Entelegynae</taxon>
        <taxon>Araneoidea</taxon>
        <taxon>Nephilidae</taxon>
        <taxon>Trichonephila</taxon>
    </lineage>
</organism>
<keyword evidence="3" id="KW-1185">Reference proteome</keyword>
<dbReference type="AlphaFoldDB" id="A0A8X6IMN6"/>
<name>A0A8X6IMN6_TRICU</name>
<dbReference type="Proteomes" id="UP000887116">
    <property type="component" value="Unassembled WGS sequence"/>
</dbReference>
<feature type="transmembrane region" description="Helical" evidence="1">
    <location>
        <begin position="385"/>
        <end position="406"/>
    </location>
</feature>
<accession>A0A8X6IMN6</accession>
<keyword evidence="1" id="KW-1133">Transmembrane helix</keyword>
<keyword evidence="1" id="KW-0812">Transmembrane</keyword>
<protein>
    <submittedName>
        <fullName evidence="2">Uncharacterized protein</fullName>
    </submittedName>
</protein>
<evidence type="ECO:0000313" key="3">
    <source>
        <dbReference type="Proteomes" id="UP000887116"/>
    </source>
</evidence>
<dbReference type="EMBL" id="BMAO01036039">
    <property type="protein sequence ID" value="GFR07650.1"/>
    <property type="molecule type" value="Genomic_DNA"/>
</dbReference>
<comment type="caution">
    <text evidence="2">The sequence shown here is derived from an EMBL/GenBank/DDBJ whole genome shotgun (WGS) entry which is preliminary data.</text>
</comment>
<keyword evidence="1" id="KW-0472">Membrane</keyword>
<dbReference type="OrthoDB" id="6458568at2759"/>
<evidence type="ECO:0000313" key="2">
    <source>
        <dbReference type="EMBL" id="GFR07650.1"/>
    </source>
</evidence>
<gene>
    <name evidence="2" type="primary">AVEN_75779_1</name>
    <name evidence="2" type="ORF">TNCT_187881</name>
</gene>
<feature type="transmembrane region" description="Helical" evidence="1">
    <location>
        <begin position="18"/>
        <end position="38"/>
    </location>
</feature>
<evidence type="ECO:0000256" key="1">
    <source>
        <dbReference type="SAM" id="Phobius"/>
    </source>
</evidence>
<sequence>MSATTAAHRPSCDPVTTFLVIAFIALILALAKLIFGLIRLQSQSSNLTTSSLPTMLQSLLEVDQAFKNLEGKKFKKILIPKKYFPNIPPLQQKKHGTSLGKMKFVSMKVFLQNISTTPHPKAEGKAQPKSNTEDGKIIYYYEKGDIFHKIMTHFKSKSDNPIIKKTFTLLDAKQKIAKHKNTKIPKQKKKGNLKIATKIPKHGKMYGIFRTEKIPKLSLKTWPPTHLSPPKDKKIYAYNRSYVTKAPSIHKPIAPTKKFQKIHFDLKPLPKPTFKKITSKNNLKYVESLIYYFKNELPLLLKTNTKLTAYLTSKPRWLSFISLALKEWINICLEVHKTRFHSLEEEEEAVEPEAYIPYNARLFSKVFFSHPRLFPFAAAARVIKIILHATLVVGVVILALIVIAFAKVKETHSYFYIKDQIAKAGPFRSLINTFYLKSHYDSRNTLYLQSPTSSCSSLISLSSIVEDTSWKYPEQALYDWEKIEKEFFNE</sequence>
<proteinExistence type="predicted"/>